<dbReference type="AlphaFoldDB" id="A0AAV7I882"/>
<dbReference type="GO" id="GO:0000151">
    <property type="term" value="C:ubiquitin ligase complex"/>
    <property type="evidence" value="ECO:0007669"/>
    <property type="project" value="TreeGrafter"/>
</dbReference>
<dbReference type="Pfam" id="PF22562">
    <property type="entry name" value="UBA_7"/>
    <property type="match status" value="2"/>
</dbReference>
<dbReference type="PANTHER" id="PTHR46738">
    <property type="entry name" value="UBIQUITIN-ASSOCIATED DOMAIN-CONTAINING PROTEIN 1"/>
    <property type="match status" value="1"/>
</dbReference>
<reference evidence="3 4" key="1">
    <citation type="journal article" date="2021" name="J. Hered.">
        <title>A chromosome-level genome assembly of the parasitoid wasp, Cotesia glomerata (Hymenoptera: Braconidae).</title>
        <authorList>
            <person name="Pinto B.J."/>
            <person name="Weis J.J."/>
            <person name="Gamble T."/>
            <person name="Ode P.J."/>
            <person name="Paul R."/>
            <person name="Zaspel J.M."/>
        </authorList>
    </citation>
    <scope>NUCLEOTIDE SEQUENCE [LARGE SCALE GENOMIC DNA]</scope>
    <source>
        <strain evidence="3">CgM1</strain>
    </source>
</reference>
<dbReference type="EMBL" id="JAHXZJ010002237">
    <property type="protein sequence ID" value="KAH0547057.1"/>
    <property type="molecule type" value="Genomic_DNA"/>
</dbReference>
<dbReference type="Gene3D" id="1.10.8.10">
    <property type="entry name" value="DNA helicase RuvA subunit, C-terminal domain"/>
    <property type="match status" value="2"/>
</dbReference>
<dbReference type="SMART" id="SM00165">
    <property type="entry name" value="UBA"/>
    <property type="match status" value="2"/>
</dbReference>
<evidence type="ECO:0000259" key="2">
    <source>
        <dbReference type="PROSITE" id="PS50030"/>
    </source>
</evidence>
<dbReference type="InterPro" id="IPR015940">
    <property type="entry name" value="UBA"/>
</dbReference>
<dbReference type="Proteomes" id="UP000826195">
    <property type="component" value="Unassembled WGS sequence"/>
</dbReference>
<dbReference type="SUPFAM" id="SSF46934">
    <property type="entry name" value="UBA-like"/>
    <property type="match status" value="2"/>
</dbReference>
<keyword evidence="4" id="KW-1185">Reference proteome</keyword>
<organism evidence="3 4">
    <name type="scientific">Cotesia glomerata</name>
    <name type="common">Lepidopteran parasitic wasp</name>
    <name type="synonym">Apanteles glomeratus</name>
    <dbReference type="NCBI Taxonomy" id="32391"/>
    <lineage>
        <taxon>Eukaryota</taxon>
        <taxon>Metazoa</taxon>
        <taxon>Ecdysozoa</taxon>
        <taxon>Arthropoda</taxon>
        <taxon>Hexapoda</taxon>
        <taxon>Insecta</taxon>
        <taxon>Pterygota</taxon>
        <taxon>Neoptera</taxon>
        <taxon>Endopterygota</taxon>
        <taxon>Hymenoptera</taxon>
        <taxon>Apocrita</taxon>
        <taxon>Ichneumonoidea</taxon>
        <taxon>Braconidae</taxon>
        <taxon>Microgastrinae</taxon>
        <taxon>Cotesia</taxon>
    </lineage>
</organism>
<dbReference type="Pfam" id="PF23326">
    <property type="entry name" value="UBL_UBAC1"/>
    <property type="match status" value="1"/>
</dbReference>
<accession>A0AAV7I882</accession>
<proteinExistence type="predicted"/>
<name>A0AAV7I882_COTGL</name>
<comment type="caution">
    <text evidence="3">The sequence shown here is derived from an EMBL/GenBank/DDBJ whole genome shotgun (WGS) entry which is preliminary data.</text>
</comment>
<evidence type="ECO:0000256" key="1">
    <source>
        <dbReference type="SAM" id="MobiDB-lite"/>
    </source>
</evidence>
<feature type="region of interest" description="Disordered" evidence="1">
    <location>
        <begin position="297"/>
        <end position="324"/>
    </location>
</feature>
<sequence length="495" mass="55069">MIPWMKEQIADVWNRKNSSRTAKKASTATSGSGSGLPCATNENKNDNKSNNKMMSLTAASSSSNSFNISVISLEGDLLDVSVKPDLSVDKLKTIAIKHFYGQDPSKVSSGFHLIHAEHIRQLSDDNSLVDENVGASDELLMIQVRPLVKVKELTEDSVKGPPVEMILKATSHLSEAKPPRPTPTTDCPADFQAEIRKILITLVEASAKILMNSPEASTLYEIIRETLELRYRPPYDPKTVKYLTDIGFSEAKVLRALRICKMNVSEALEWLIEHQEDPDDCDNDDYLSLPLIQADGEPKVEPEKGAGPSSGSPTGNKPGSSRRKSIKEACFDIIKGSKDSGKKDTNLVYIVGLLLQSFHQYKQLEFRPNHKIKESLIEMGFQEKNVVEALKITGNNQFNACEWLLGVRNKNLHDVDQGLDADSPIYKAIMTNPHIQLSLTIPKMLLAYLSILETPSSTSIWINDPEVSPVLSQIFKTYHAEKHAIHMNRYENSDN</sequence>
<evidence type="ECO:0000313" key="4">
    <source>
        <dbReference type="Proteomes" id="UP000826195"/>
    </source>
</evidence>
<feature type="domain" description="UBA" evidence="2">
    <location>
        <begin position="234"/>
        <end position="274"/>
    </location>
</feature>
<evidence type="ECO:0000313" key="3">
    <source>
        <dbReference type="EMBL" id="KAH0547057.1"/>
    </source>
</evidence>
<feature type="compositionally biased region" description="Polar residues" evidence="1">
    <location>
        <begin position="309"/>
        <end position="319"/>
    </location>
</feature>
<dbReference type="InterPro" id="IPR009060">
    <property type="entry name" value="UBA-like_sf"/>
</dbReference>
<dbReference type="CDD" id="cd14304">
    <property type="entry name" value="UBA2_KPC2"/>
    <property type="match status" value="1"/>
</dbReference>
<dbReference type="PANTHER" id="PTHR46738:SF1">
    <property type="entry name" value="UBIQUITIN-ASSOCIATED DOMAIN-CONTAINING PROTEIN 1"/>
    <property type="match status" value="1"/>
</dbReference>
<gene>
    <name evidence="3" type="ORF">KQX54_016879</name>
</gene>
<dbReference type="InterPro" id="IPR041927">
    <property type="entry name" value="UBA2_UBAC1"/>
</dbReference>
<feature type="region of interest" description="Disordered" evidence="1">
    <location>
        <begin position="15"/>
        <end position="52"/>
    </location>
</feature>
<dbReference type="InterPro" id="IPR052476">
    <property type="entry name" value="UBAC1"/>
</dbReference>
<dbReference type="InterPro" id="IPR057650">
    <property type="entry name" value="UBL_UBAC1"/>
</dbReference>
<dbReference type="PROSITE" id="PS50030">
    <property type="entry name" value="UBA"/>
    <property type="match status" value="2"/>
</dbReference>
<protein>
    <recommendedName>
        <fullName evidence="2">UBA domain-containing protein</fullName>
    </recommendedName>
</protein>
<feature type="domain" description="UBA" evidence="2">
    <location>
        <begin position="367"/>
        <end position="407"/>
    </location>
</feature>